<gene>
    <name evidence="1" type="ORF">SMACR_00224</name>
</gene>
<evidence type="ECO:0000313" key="1">
    <source>
        <dbReference type="EMBL" id="KAA8636797.1"/>
    </source>
</evidence>
<dbReference type="VEuPathDB" id="FungiDB:SMAC_00224"/>
<dbReference type="PANTHER" id="PTHR38846">
    <property type="entry name" value="C3H1-TYPE DOMAIN-CONTAINING PROTEIN"/>
    <property type="match status" value="1"/>
</dbReference>
<accession>A0A8S9A116</accession>
<reference evidence="1 2" key="1">
    <citation type="submission" date="2017-07" db="EMBL/GenBank/DDBJ databases">
        <title>Genome sequence of the Sordaria macrospora wild type strain R19027.</title>
        <authorList>
            <person name="Nowrousian M."/>
            <person name="Teichert I."/>
            <person name="Kueck U."/>
        </authorList>
    </citation>
    <scope>NUCLEOTIDE SEQUENCE [LARGE SCALE GENOMIC DNA]</scope>
    <source>
        <strain evidence="1 2">R19027</strain>
        <tissue evidence="1">Mycelium</tissue>
    </source>
</reference>
<name>A0A8S9A116_SORMA</name>
<organism evidence="1 2">
    <name type="scientific">Sordaria macrospora</name>
    <dbReference type="NCBI Taxonomy" id="5147"/>
    <lineage>
        <taxon>Eukaryota</taxon>
        <taxon>Fungi</taxon>
        <taxon>Dikarya</taxon>
        <taxon>Ascomycota</taxon>
        <taxon>Pezizomycotina</taxon>
        <taxon>Sordariomycetes</taxon>
        <taxon>Sordariomycetidae</taxon>
        <taxon>Sordariales</taxon>
        <taxon>Sordariaceae</taxon>
        <taxon>Sordaria</taxon>
    </lineage>
</organism>
<dbReference type="PANTHER" id="PTHR38846:SF1">
    <property type="entry name" value="C3H1-TYPE DOMAIN-CONTAINING PROTEIN"/>
    <property type="match status" value="1"/>
</dbReference>
<dbReference type="Proteomes" id="UP000433876">
    <property type="component" value="Unassembled WGS sequence"/>
</dbReference>
<proteinExistence type="predicted"/>
<evidence type="ECO:0000313" key="2">
    <source>
        <dbReference type="Proteomes" id="UP000433876"/>
    </source>
</evidence>
<sequence length="156" mass="17569">MDMNQLSLSKSSKPSQFNISVPVFVPPPQVYAPPEQQQGPIGLCVACNQFQNLATIHNPPFFEEPPLSELIIGKRKNRPAPPQRHDVVMRWKNYFGAGHLDDWQRLCSDLGLTGDLPSKNKCRQALRSINVNIWDFLHAVDVGGIPQIFLTKKELV</sequence>
<protein>
    <submittedName>
        <fullName evidence="1">Uncharacterized protein</fullName>
    </submittedName>
</protein>
<comment type="caution">
    <text evidence="1">The sequence shown here is derived from an EMBL/GenBank/DDBJ whole genome shotgun (WGS) entry which is preliminary data.</text>
</comment>
<dbReference type="AlphaFoldDB" id="A0A8S9A116"/>
<dbReference type="EMBL" id="NMPR01000001">
    <property type="protein sequence ID" value="KAA8636797.1"/>
    <property type="molecule type" value="Genomic_DNA"/>
</dbReference>